<feature type="transmembrane region" description="Helical" evidence="7">
    <location>
        <begin position="27"/>
        <end position="50"/>
    </location>
</feature>
<protein>
    <recommendedName>
        <fullName evidence="8">Glycosyltransferase 2-like domain-containing protein</fullName>
    </recommendedName>
</protein>
<organism evidence="9 10">
    <name type="scientific">Aspergillus wentii DTO 134E9</name>
    <dbReference type="NCBI Taxonomy" id="1073089"/>
    <lineage>
        <taxon>Eukaryota</taxon>
        <taxon>Fungi</taxon>
        <taxon>Dikarya</taxon>
        <taxon>Ascomycota</taxon>
        <taxon>Pezizomycotina</taxon>
        <taxon>Eurotiomycetes</taxon>
        <taxon>Eurotiomycetidae</taxon>
        <taxon>Eurotiales</taxon>
        <taxon>Aspergillaceae</taxon>
        <taxon>Aspergillus</taxon>
        <taxon>Aspergillus subgen. Cremei</taxon>
    </lineage>
</organism>
<keyword evidence="6 7" id="KW-0472">Membrane</keyword>
<evidence type="ECO:0000313" key="10">
    <source>
        <dbReference type="Proteomes" id="UP000184383"/>
    </source>
</evidence>
<feature type="transmembrane region" description="Helical" evidence="7">
    <location>
        <begin position="396"/>
        <end position="415"/>
    </location>
</feature>
<evidence type="ECO:0000256" key="7">
    <source>
        <dbReference type="SAM" id="Phobius"/>
    </source>
</evidence>
<keyword evidence="10" id="KW-1185">Reference proteome</keyword>
<feature type="transmembrane region" description="Helical" evidence="7">
    <location>
        <begin position="524"/>
        <end position="543"/>
    </location>
</feature>
<dbReference type="CDD" id="cd06421">
    <property type="entry name" value="CESA_CelA_like"/>
    <property type="match status" value="1"/>
</dbReference>
<dbReference type="Proteomes" id="UP000184383">
    <property type="component" value="Unassembled WGS sequence"/>
</dbReference>
<dbReference type="InterPro" id="IPR001173">
    <property type="entry name" value="Glyco_trans_2-like"/>
</dbReference>
<evidence type="ECO:0000256" key="3">
    <source>
        <dbReference type="ARBA" id="ARBA00022679"/>
    </source>
</evidence>
<proteinExistence type="predicted"/>
<evidence type="ECO:0000259" key="8">
    <source>
        <dbReference type="Pfam" id="PF13632"/>
    </source>
</evidence>
<comment type="subcellular location">
    <subcellularLocation>
        <location evidence="1">Membrane</location>
        <topology evidence="1">Multi-pass membrane protein</topology>
    </subcellularLocation>
</comment>
<dbReference type="PANTHER" id="PTHR43867">
    <property type="entry name" value="CELLULOSE SYNTHASE CATALYTIC SUBUNIT A [UDP-FORMING]"/>
    <property type="match status" value="1"/>
</dbReference>
<feature type="transmembrane region" description="Helical" evidence="7">
    <location>
        <begin position="359"/>
        <end position="384"/>
    </location>
</feature>
<dbReference type="VEuPathDB" id="FungiDB:ASPWEDRAFT_40565"/>
<dbReference type="AlphaFoldDB" id="A0A1L9RKI7"/>
<gene>
    <name evidence="9" type="ORF">ASPWEDRAFT_40565</name>
</gene>
<accession>A0A1L9RKI7</accession>
<evidence type="ECO:0000256" key="6">
    <source>
        <dbReference type="ARBA" id="ARBA00023136"/>
    </source>
</evidence>
<keyword evidence="3" id="KW-0808">Transferase</keyword>
<dbReference type="GO" id="GO:0016757">
    <property type="term" value="F:glycosyltransferase activity"/>
    <property type="evidence" value="ECO:0007669"/>
    <property type="project" value="UniProtKB-KW"/>
</dbReference>
<dbReference type="InterPro" id="IPR050321">
    <property type="entry name" value="Glycosyltr_2/OpgH_subfam"/>
</dbReference>
<evidence type="ECO:0000313" key="9">
    <source>
        <dbReference type="EMBL" id="OJJ35357.1"/>
    </source>
</evidence>
<dbReference type="Pfam" id="PF13632">
    <property type="entry name" value="Glyco_trans_2_3"/>
    <property type="match status" value="1"/>
</dbReference>
<dbReference type="EMBL" id="KV878212">
    <property type="protein sequence ID" value="OJJ35357.1"/>
    <property type="molecule type" value="Genomic_DNA"/>
</dbReference>
<keyword evidence="2" id="KW-0328">Glycosyltransferase</keyword>
<dbReference type="PANTHER" id="PTHR43867:SF7">
    <property type="entry name" value="CELLULOSE SYNTHASE (EUROFUNG)"/>
    <property type="match status" value="1"/>
</dbReference>
<name>A0A1L9RKI7_ASPWE</name>
<dbReference type="SUPFAM" id="SSF53448">
    <property type="entry name" value="Nucleotide-diphospho-sugar transferases"/>
    <property type="match status" value="1"/>
</dbReference>
<sequence>MPRRNHVMLELPLDRQTPSAQRYRRSLYYAAQAAVWMSCFYFSARFLLILSAPREAWHVWMMFLVEAIFAFMSLKNQLLTVKAYKAPNHPPKRLRLQGSDNLPRVDVLITCCGEPLDIILDTVRAACVLDYPHSSYRVLVLDDGASVALHDAICSLHTQWSHLSYHTRGKQSGQTFAKSGNLNNALFTLQNEFQPEFCVVVDADSILMPDFLRATLPHLLQDPRVVLISTRQYFYNLPHKDPLAQSRAHFYTRRNAELDLLGRAIDAGSGAVFRRKAIVNAGGYPTFSFSEDWQLSLILHGLGHRIRQIQEVLQFGLVPTTLRGHIKQQNRWHIGHSQQILAMRPPANRSIPRHLQWKIACGGLSILLGLVSCVLGFTAVPLLLVSGTLIPASSPVLVYVQLVLGVFYIALMWVYEWLQAAHAGVSFTPFSHLENSWLASSHLYATIQFHFFSSKPKGSFVTGSTDNSKNISKSASSDSWHNVMLFNICIFIATIVSMVSVIWSATATAMPFIKIATTIAWPPMLHLCYLTITNTWVPIAYLLNRPSYPDRNVLLGRDQSGIFYPTVV</sequence>
<dbReference type="GeneID" id="63751198"/>
<evidence type="ECO:0000256" key="2">
    <source>
        <dbReference type="ARBA" id="ARBA00022676"/>
    </source>
</evidence>
<feature type="transmembrane region" description="Helical" evidence="7">
    <location>
        <begin position="56"/>
        <end position="74"/>
    </location>
</feature>
<dbReference type="Gene3D" id="3.90.550.10">
    <property type="entry name" value="Spore Coat Polysaccharide Biosynthesis Protein SpsA, Chain A"/>
    <property type="match status" value="1"/>
</dbReference>
<keyword evidence="4 7" id="KW-0812">Transmembrane</keyword>
<dbReference type="STRING" id="1073089.A0A1L9RKI7"/>
<dbReference type="OrthoDB" id="72851at2759"/>
<dbReference type="RefSeq" id="XP_040689033.1">
    <property type="nucleotide sequence ID" value="XM_040835350.1"/>
</dbReference>
<keyword evidence="5 7" id="KW-1133">Transmembrane helix</keyword>
<feature type="domain" description="Glycosyltransferase 2-like" evidence="8">
    <location>
        <begin position="199"/>
        <end position="408"/>
    </location>
</feature>
<feature type="transmembrane region" description="Helical" evidence="7">
    <location>
        <begin position="483"/>
        <end position="504"/>
    </location>
</feature>
<evidence type="ECO:0000256" key="4">
    <source>
        <dbReference type="ARBA" id="ARBA00022692"/>
    </source>
</evidence>
<evidence type="ECO:0000256" key="1">
    <source>
        <dbReference type="ARBA" id="ARBA00004141"/>
    </source>
</evidence>
<dbReference type="GO" id="GO:0016020">
    <property type="term" value="C:membrane"/>
    <property type="evidence" value="ECO:0007669"/>
    <property type="project" value="UniProtKB-SubCell"/>
</dbReference>
<reference evidence="10" key="1">
    <citation type="journal article" date="2017" name="Genome Biol.">
        <title>Comparative genomics reveals high biological diversity and specific adaptations in the industrially and medically important fungal genus Aspergillus.</title>
        <authorList>
            <person name="de Vries R.P."/>
            <person name="Riley R."/>
            <person name="Wiebenga A."/>
            <person name="Aguilar-Osorio G."/>
            <person name="Amillis S."/>
            <person name="Uchima C.A."/>
            <person name="Anderluh G."/>
            <person name="Asadollahi M."/>
            <person name="Askin M."/>
            <person name="Barry K."/>
            <person name="Battaglia E."/>
            <person name="Bayram O."/>
            <person name="Benocci T."/>
            <person name="Braus-Stromeyer S.A."/>
            <person name="Caldana C."/>
            <person name="Canovas D."/>
            <person name="Cerqueira G.C."/>
            <person name="Chen F."/>
            <person name="Chen W."/>
            <person name="Choi C."/>
            <person name="Clum A."/>
            <person name="Dos Santos R.A."/>
            <person name="Damasio A.R."/>
            <person name="Diallinas G."/>
            <person name="Emri T."/>
            <person name="Fekete E."/>
            <person name="Flipphi M."/>
            <person name="Freyberg S."/>
            <person name="Gallo A."/>
            <person name="Gournas C."/>
            <person name="Habgood R."/>
            <person name="Hainaut M."/>
            <person name="Harispe M.L."/>
            <person name="Henrissat B."/>
            <person name="Hilden K.S."/>
            <person name="Hope R."/>
            <person name="Hossain A."/>
            <person name="Karabika E."/>
            <person name="Karaffa L."/>
            <person name="Karanyi Z."/>
            <person name="Krasevec N."/>
            <person name="Kuo A."/>
            <person name="Kusch H."/>
            <person name="LaButti K."/>
            <person name="Lagendijk E.L."/>
            <person name="Lapidus A."/>
            <person name="Levasseur A."/>
            <person name="Lindquist E."/>
            <person name="Lipzen A."/>
            <person name="Logrieco A.F."/>
            <person name="MacCabe A."/>
            <person name="Maekelae M.R."/>
            <person name="Malavazi I."/>
            <person name="Melin P."/>
            <person name="Meyer V."/>
            <person name="Mielnichuk N."/>
            <person name="Miskei M."/>
            <person name="Molnar A.P."/>
            <person name="Mule G."/>
            <person name="Ngan C.Y."/>
            <person name="Orejas M."/>
            <person name="Orosz E."/>
            <person name="Ouedraogo J.P."/>
            <person name="Overkamp K.M."/>
            <person name="Park H.-S."/>
            <person name="Perrone G."/>
            <person name="Piumi F."/>
            <person name="Punt P.J."/>
            <person name="Ram A.F."/>
            <person name="Ramon A."/>
            <person name="Rauscher S."/>
            <person name="Record E."/>
            <person name="Riano-Pachon D.M."/>
            <person name="Robert V."/>
            <person name="Roehrig J."/>
            <person name="Ruller R."/>
            <person name="Salamov A."/>
            <person name="Salih N.S."/>
            <person name="Samson R.A."/>
            <person name="Sandor E."/>
            <person name="Sanguinetti M."/>
            <person name="Schuetze T."/>
            <person name="Sepcic K."/>
            <person name="Shelest E."/>
            <person name="Sherlock G."/>
            <person name="Sophianopoulou V."/>
            <person name="Squina F.M."/>
            <person name="Sun H."/>
            <person name="Susca A."/>
            <person name="Todd R.B."/>
            <person name="Tsang A."/>
            <person name="Unkles S.E."/>
            <person name="van de Wiele N."/>
            <person name="van Rossen-Uffink D."/>
            <person name="Oliveira J.V."/>
            <person name="Vesth T.C."/>
            <person name="Visser J."/>
            <person name="Yu J.-H."/>
            <person name="Zhou M."/>
            <person name="Andersen M.R."/>
            <person name="Archer D.B."/>
            <person name="Baker S.E."/>
            <person name="Benoit I."/>
            <person name="Brakhage A.A."/>
            <person name="Braus G.H."/>
            <person name="Fischer R."/>
            <person name="Frisvad J.C."/>
            <person name="Goldman G.H."/>
            <person name="Houbraken J."/>
            <person name="Oakley B."/>
            <person name="Pocsi I."/>
            <person name="Scazzocchio C."/>
            <person name="Seiboth B."/>
            <person name="vanKuyk P.A."/>
            <person name="Wortman J."/>
            <person name="Dyer P.S."/>
            <person name="Grigoriev I.V."/>
        </authorList>
    </citation>
    <scope>NUCLEOTIDE SEQUENCE [LARGE SCALE GENOMIC DNA]</scope>
    <source>
        <strain evidence="10">DTO 134E9</strain>
    </source>
</reference>
<dbReference type="InterPro" id="IPR029044">
    <property type="entry name" value="Nucleotide-diphossugar_trans"/>
</dbReference>
<evidence type="ECO:0000256" key="5">
    <source>
        <dbReference type="ARBA" id="ARBA00022989"/>
    </source>
</evidence>